<evidence type="ECO:0000256" key="8">
    <source>
        <dbReference type="SAM" id="SignalP"/>
    </source>
</evidence>
<feature type="signal peptide" evidence="8">
    <location>
        <begin position="1"/>
        <end position="19"/>
    </location>
</feature>
<comment type="similarity">
    <text evidence="2">Belongs to the OmpP1/FadL family.</text>
</comment>
<evidence type="ECO:0000256" key="1">
    <source>
        <dbReference type="ARBA" id="ARBA00004571"/>
    </source>
</evidence>
<dbReference type="PANTHER" id="PTHR35093">
    <property type="entry name" value="OUTER MEMBRANE PROTEIN NMB0088-RELATED"/>
    <property type="match status" value="1"/>
</dbReference>
<dbReference type="SUPFAM" id="SSF56935">
    <property type="entry name" value="Porins"/>
    <property type="match status" value="1"/>
</dbReference>
<evidence type="ECO:0000256" key="4">
    <source>
        <dbReference type="ARBA" id="ARBA00022692"/>
    </source>
</evidence>
<organism evidence="9 10">
    <name type="scientific">Pseudogemmobacter faecipullorum</name>
    <dbReference type="NCBI Taxonomy" id="2755041"/>
    <lineage>
        <taxon>Bacteria</taxon>
        <taxon>Pseudomonadati</taxon>
        <taxon>Pseudomonadota</taxon>
        <taxon>Alphaproteobacteria</taxon>
        <taxon>Rhodobacterales</taxon>
        <taxon>Paracoccaceae</taxon>
        <taxon>Pseudogemmobacter</taxon>
    </lineage>
</organism>
<name>A0ABS8CKH1_9RHOB</name>
<reference evidence="9 10" key="1">
    <citation type="submission" date="2020-07" db="EMBL/GenBank/DDBJ databases">
        <title>Pseudogemmobacter sp. nov., isolated from poultry manure in Taiwan.</title>
        <authorList>
            <person name="Lin S.-Y."/>
            <person name="Tang Y.-S."/>
            <person name="Young C.-C."/>
        </authorList>
    </citation>
    <scope>NUCLEOTIDE SEQUENCE [LARGE SCALE GENOMIC DNA]</scope>
    <source>
        <strain evidence="9 10">CC-YST710</strain>
    </source>
</reference>
<proteinExistence type="inferred from homology"/>
<evidence type="ECO:0000256" key="3">
    <source>
        <dbReference type="ARBA" id="ARBA00022452"/>
    </source>
</evidence>
<dbReference type="EMBL" id="JACDXX010000003">
    <property type="protein sequence ID" value="MCB5409355.1"/>
    <property type="molecule type" value="Genomic_DNA"/>
</dbReference>
<evidence type="ECO:0000313" key="10">
    <source>
        <dbReference type="Proteomes" id="UP001198571"/>
    </source>
</evidence>
<dbReference type="Gene3D" id="2.40.160.60">
    <property type="entry name" value="Outer membrane protein transport protein (OMPP1/FadL/TodX)"/>
    <property type="match status" value="1"/>
</dbReference>
<dbReference type="RefSeq" id="WP_226934246.1">
    <property type="nucleotide sequence ID" value="NZ_JACDXX010000003.1"/>
</dbReference>
<sequence length="379" mass="40525">MKYLTSVSLLALSAVAAQAGGIERSHSPYAILWEKGNYVELSYGRVMPDLTGERPVAPGVSLGSGNILEDFSQVGLGLKYQLNSNLDLAIVFDQPMGADIAYPGGLISGPAPYPIAGSNAEIETNAITAMLRYKFDDSWSVHGGLKLQRTKGNVELFNTAFPGGRYAMETSSETDAGFLIGAAYERPDIALRVGLTYQSAIKHDFEVMEGFGPGAPTTAGAMEVETPQSLTLDFQSGIAADTLLFGSLRWREWSAFDITPPLYSSIGSSDPQNPNNALVDYPRNVVTLNLGLGRKFTENFSGMVSIGYEKANDFRTSNLGPHNGMKSITVGGSWTQDAWKVSGGVSYIKFGDAETYAPVSGQFADNDVVAVGVKVGYSF</sequence>
<keyword evidence="6" id="KW-0472">Membrane</keyword>
<evidence type="ECO:0000256" key="7">
    <source>
        <dbReference type="ARBA" id="ARBA00023237"/>
    </source>
</evidence>
<comment type="subcellular location">
    <subcellularLocation>
        <location evidence="1">Cell outer membrane</location>
        <topology evidence="1">Multi-pass membrane protein</topology>
    </subcellularLocation>
</comment>
<keyword evidence="10" id="KW-1185">Reference proteome</keyword>
<evidence type="ECO:0000313" key="9">
    <source>
        <dbReference type="EMBL" id="MCB5409355.1"/>
    </source>
</evidence>
<dbReference type="InterPro" id="IPR005017">
    <property type="entry name" value="OMPP1/FadL/TodX"/>
</dbReference>
<evidence type="ECO:0000256" key="5">
    <source>
        <dbReference type="ARBA" id="ARBA00022729"/>
    </source>
</evidence>
<feature type="chain" id="PRO_5046545122" evidence="8">
    <location>
        <begin position="20"/>
        <end position="379"/>
    </location>
</feature>
<keyword evidence="7" id="KW-0998">Cell outer membrane</keyword>
<keyword evidence="3" id="KW-1134">Transmembrane beta strand</keyword>
<dbReference type="PANTHER" id="PTHR35093:SF8">
    <property type="entry name" value="OUTER MEMBRANE PROTEIN NMB0088-RELATED"/>
    <property type="match status" value="1"/>
</dbReference>
<keyword evidence="4" id="KW-0812">Transmembrane</keyword>
<dbReference type="Proteomes" id="UP001198571">
    <property type="component" value="Unassembled WGS sequence"/>
</dbReference>
<evidence type="ECO:0000256" key="6">
    <source>
        <dbReference type="ARBA" id="ARBA00023136"/>
    </source>
</evidence>
<protein>
    <submittedName>
        <fullName evidence="9">Outer membrane beta-barrel protein</fullName>
    </submittedName>
</protein>
<comment type="caution">
    <text evidence="9">The sequence shown here is derived from an EMBL/GenBank/DDBJ whole genome shotgun (WGS) entry which is preliminary data.</text>
</comment>
<dbReference type="Pfam" id="PF03349">
    <property type="entry name" value="Toluene_X"/>
    <property type="match status" value="1"/>
</dbReference>
<keyword evidence="5 8" id="KW-0732">Signal</keyword>
<accession>A0ABS8CKH1</accession>
<gene>
    <name evidence="9" type="ORF">H0485_04950</name>
</gene>
<evidence type="ECO:0000256" key="2">
    <source>
        <dbReference type="ARBA" id="ARBA00008163"/>
    </source>
</evidence>